<dbReference type="AlphaFoldDB" id="A0A4P9C9Y7"/>
<feature type="domain" description="ParB-like N-terminal" evidence="4">
    <location>
        <begin position="10"/>
        <end position="100"/>
    </location>
</feature>
<dbReference type="FunFam" id="1.10.10.2830:FF:000001">
    <property type="entry name" value="Chromosome partitioning protein ParB"/>
    <property type="match status" value="1"/>
</dbReference>
<dbReference type="EMBL" id="CP029487">
    <property type="protein sequence ID" value="QCT72243.1"/>
    <property type="molecule type" value="Genomic_DNA"/>
</dbReference>
<dbReference type="GO" id="GO:0003677">
    <property type="term" value="F:DNA binding"/>
    <property type="evidence" value="ECO:0007669"/>
    <property type="project" value="UniProtKB-KW"/>
</dbReference>
<protein>
    <submittedName>
        <fullName evidence="5">ParB/RepB/Spo0J family partition protein</fullName>
    </submittedName>
</protein>
<dbReference type="Pfam" id="PF17762">
    <property type="entry name" value="HTH_ParB"/>
    <property type="match status" value="1"/>
</dbReference>
<evidence type="ECO:0000256" key="2">
    <source>
        <dbReference type="ARBA" id="ARBA00006295"/>
    </source>
</evidence>
<evidence type="ECO:0000256" key="3">
    <source>
        <dbReference type="ARBA" id="ARBA00023125"/>
    </source>
</evidence>
<dbReference type="Proteomes" id="UP000218387">
    <property type="component" value="Chromosome"/>
</dbReference>
<evidence type="ECO:0000259" key="4">
    <source>
        <dbReference type="SMART" id="SM00470"/>
    </source>
</evidence>
<dbReference type="Gene3D" id="1.10.10.2830">
    <property type="match status" value="1"/>
</dbReference>
<dbReference type="GO" id="GO:0005694">
    <property type="term" value="C:chromosome"/>
    <property type="evidence" value="ECO:0007669"/>
    <property type="project" value="TreeGrafter"/>
</dbReference>
<evidence type="ECO:0000313" key="5">
    <source>
        <dbReference type="EMBL" id="QCT72243.1"/>
    </source>
</evidence>
<dbReference type="PANTHER" id="PTHR33375">
    <property type="entry name" value="CHROMOSOME-PARTITIONING PROTEIN PARB-RELATED"/>
    <property type="match status" value="1"/>
</dbReference>
<dbReference type="CDD" id="cd16393">
    <property type="entry name" value="SPO0J_N"/>
    <property type="match status" value="1"/>
</dbReference>
<sequence length="269" mass="31118">MKSIIESNVEQIPVDKILPNPNQPRKHFEDSAITELAESIKSFGIIQPIQVRKISDEFYELVSGERRLRASKVAGEETIPAIIVEMSDQDSALIAIMENVQREDLTYFEEAESYRQLMEYYNLTQDRIAELLGKSQSFVANKIRLLKLDPSIIDTLTENNLTERHARALLRIPDTELQEEVLKQVVKKDMTVKKTEELVEKIRKDVLTNNYDEKLTSEKKARVKSFINAQIYINTIKTAFKAVKESRNTAEYKEIEREDCVEIKIIIPK</sequence>
<reference evidence="5 6" key="1">
    <citation type="submission" date="2018-05" db="EMBL/GenBank/DDBJ databases">
        <title>Genome comparison of Eubacterium sp.</title>
        <authorList>
            <person name="Feng Y."/>
            <person name="Sanchez-Andrea I."/>
            <person name="Stams A.J.M."/>
            <person name="De Vos W.M."/>
        </authorList>
    </citation>
    <scope>NUCLEOTIDE SEQUENCE [LARGE SCALE GENOMIC DNA]</scope>
    <source>
        <strain evidence="5 6">YI</strain>
    </source>
</reference>
<dbReference type="Gene3D" id="3.90.1530.30">
    <property type="match status" value="1"/>
</dbReference>
<accession>A0A4P9C9Y7</accession>
<dbReference type="SMART" id="SM00470">
    <property type="entry name" value="ParB"/>
    <property type="match status" value="1"/>
</dbReference>
<dbReference type="Pfam" id="PF02195">
    <property type="entry name" value="ParB_N"/>
    <property type="match status" value="1"/>
</dbReference>
<dbReference type="GO" id="GO:0045881">
    <property type="term" value="P:positive regulation of sporulation resulting in formation of a cellular spore"/>
    <property type="evidence" value="ECO:0007669"/>
    <property type="project" value="TreeGrafter"/>
</dbReference>
<dbReference type="NCBIfam" id="TIGR00180">
    <property type="entry name" value="parB_part"/>
    <property type="match status" value="1"/>
</dbReference>
<dbReference type="FunFam" id="3.90.1530.30:FF:000001">
    <property type="entry name" value="Chromosome partitioning protein ParB"/>
    <property type="match status" value="1"/>
</dbReference>
<dbReference type="InterPro" id="IPR004437">
    <property type="entry name" value="ParB/RepB/Spo0J"/>
</dbReference>
<dbReference type="InterPro" id="IPR050336">
    <property type="entry name" value="Chromosome_partition/occlusion"/>
</dbReference>
<dbReference type="SUPFAM" id="SSF110849">
    <property type="entry name" value="ParB/Sulfiredoxin"/>
    <property type="match status" value="1"/>
</dbReference>
<dbReference type="KEGG" id="emt:CPZ25_013210"/>
<comment type="similarity">
    <text evidence="2">Belongs to the ParB family.</text>
</comment>
<keyword evidence="3" id="KW-0238">DNA-binding</keyword>
<dbReference type="GO" id="GO:0009295">
    <property type="term" value="C:nucleoid"/>
    <property type="evidence" value="ECO:0007669"/>
    <property type="project" value="UniProtKB-SubCell"/>
</dbReference>
<evidence type="ECO:0000313" key="6">
    <source>
        <dbReference type="Proteomes" id="UP000218387"/>
    </source>
</evidence>
<dbReference type="InterPro" id="IPR036086">
    <property type="entry name" value="ParB/Sulfiredoxin_sf"/>
</dbReference>
<dbReference type="GO" id="GO:0007059">
    <property type="term" value="P:chromosome segregation"/>
    <property type="evidence" value="ECO:0007669"/>
    <property type="project" value="TreeGrafter"/>
</dbReference>
<dbReference type="InterPro" id="IPR041468">
    <property type="entry name" value="HTH_ParB/Spo0J"/>
</dbReference>
<organism evidence="5 6">
    <name type="scientific">Eubacterium maltosivorans</name>
    <dbReference type="NCBI Taxonomy" id="2041044"/>
    <lineage>
        <taxon>Bacteria</taxon>
        <taxon>Bacillati</taxon>
        <taxon>Bacillota</taxon>
        <taxon>Clostridia</taxon>
        <taxon>Eubacteriales</taxon>
        <taxon>Eubacteriaceae</taxon>
        <taxon>Eubacterium</taxon>
    </lineage>
</organism>
<comment type="subcellular location">
    <subcellularLocation>
        <location evidence="1">Cytoplasm</location>
        <location evidence="1">Nucleoid</location>
    </subcellularLocation>
</comment>
<gene>
    <name evidence="5" type="ORF">CPZ25_013210</name>
</gene>
<evidence type="ECO:0000256" key="1">
    <source>
        <dbReference type="ARBA" id="ARBA00004453"/>
    </source>
</evidence>
<keyword evidence="6" id="KW-1185">Reference proteome</keyword>
<dbReference type="RefSeq" id="WP_096918801.1">
    <property type="nucleotide sequence ID" value="NZ_CP029487.1"/>
</dbReference>
<name>A0A4P9C9Y7_EUBML</name>
<dbReference type="InterPro" id="IPR003115">
    <property type="entry name" value="ParB_N"/>
</dbReference>
<dbReference type="PANTHER" id="PTHR33375:SF8">
    <property type="entry name" value="NUCLEOID OCCLUSION PROTEIN"/>
    <property type="match status" value="1"/>
</dbReference>
<proteinExistence type="inferred from homology"/>